<keyword evidence="3" id="KW-0472">Membrane</keyword>
<keyword evidence="3" id="KW-1133">Transmembrane helix</keyword>
<dbReference type="InterPro" id="IPR050546">
    <property type="entry name" value="Glycosyl_Hydrlase_16"/>
</dbReference>
<evidence type="ECO:0000256" key="1">
    <source>
        <dbReference type="ARBA" id="ARBA00006865"/>
    </source>
</evidence>
<dbReference type="CDD" id="cd08023">
    <property type="entry name" value="GH16_laminarinase_like"/>
    <property type="match status" value="1"/>
</dbReference>
<keyword evidence="5" id="KW-0378">Hydrolase</keyword>
<dbReference type="GO" id="GO:0016787">
    <property type="term" value="F:hydrolase activity"/>
    <property type="evidence" value="ECO:0007669"/>
    <property type="project" value="UniProtKB-KW"/>
</dbReference>
<dbReference type="PANTHER" id="PTHR10963">
    <property type="entry name" value="GLYCOSYL HYDROLASE-RELATED"/>
    <property type="match status" value="1"/>
</dbReference>
<dbReference type="EMBL" id="SOFG01000021">
    <property type="protein sequence ID" value="TFB84416.1"/>
    <property type="molecule type" value="Genomic_DNA"/>
</dbReference>
<keyword evidence="6" id="KW-1185">Reference proteome</keyword>
<feature type="compositionally biased region" description="Low complexity" evidence="2">
    <location>
        <begin position="9"/>
        <end position="18"/>
    </location>
</feature>
<dbReference type="Gene3D" id="2.60.120.200">
    <property type="match status" value="1"/>
</dbReference>
<dbReference type="RefSeq" id="WP_134535613.1">
    <property type="nucleotide sequence ID" value="NZ_SOFG01000021.1"/>
</dbReference>
<sequence length="314" mass="32340">MPDAGRTHGSGAPVHSAPPASPVRRRIVVAAAAGTALALLAGVFGVVVASSGTAALAHPDPLTVWSDEFDGPAGSLPNPANWTFQLGAGGWGNHELQTYTDTNARLDGDSHLVITAAIGTDAGGRPSYTSSRLTTAGKVTVQYGTLEARIRLPDGRGLLPAFWLLGDTVDTVGWPAAGEIDVVETPGSTARSAHHLHAAATTDRSADRSLSADVAHSPALSGDFHLYSVEREPGRVTIRVDGRAVLSATPETAPADLAWAFDGPFQVLLDVAIGGDWPGALDATTPAISQLIVDWVRLTPDPGGANLSVRPDTP</sequence>
<name>A0ABY2I906_9MICO</name>
<gene>
    <name evidence="5" type="ORF">E3O44_15125</name>
</gene>
<dbReference type="Proteomes" id="UP000297608">
    <property type="component" value="Unassembled WGS sequence"/>
</dbReference>
<protein>
    <submittedName>
        <fullName evidence="5">Glycoside hydrolase family 16 protein</fullName>
    </submittedName>
</protein>
<comment type="caution">
    <text evidence="5">The sequence shown here is derived from an EMBL/GenBank/DDBJ whole genome shotgun (WGS) entry which is preliminary data.</text>
</comment>
<dbReference type="PANTHER" id="PTHR10963:SF55">
    <property type="entry name" value="GLYCOSIDE HYDROLASE FAMILY 16 PROTEIN"/>
    <property type="match status" value="1"/>
</dbReference>
<dbReference type="PROSITE" id="PS51762">
    <property type="entry name" value="GH16_2"/>
    <property type="match status" value="1"/>
</dbReference>
<proteinExistence type="inferred from homology"/>
<evidence type="ECO:0000313" key="5">
    <source>
        <dbReference type="EMBL" id="TFB84416.1"/>
    </source>
</evidence>
<evidence type="ECO:0000256" key="2">
    <source>
        <dbReference type="SAM" id="MobiDB-lite"/>
    </source>
</evidence>
<evidence type="ECO:0000313" key="6">
    <source>
        <dbReference type="Proteomes" id="UP000297608"/>
    </source>
</evidence>
<dbReference type="InterPro" id="IPR013320">
    <property type="entry name" value="ConA-like_dom_sf"/>
</dbReference>
<dbReference type="SUPFAM" id="SSF49899">
    <property type="entry name" value="Concanavalin A-like lectins/glucanases"/>
    <property type="match status" value="1"/>
</dbReference>
<organism evidence="5 6">
    <name type="scientific">Cryobacterium algoricola</name>
    <dbReference type="NCBI Taxonomy" id="1259183"/>
    <lineage>
        <taxon>Bacteria</taxon>
        <taxon>Bacillati</taxon>
        <taxon>Actinomycetota</taxon>
        <taxon>Actinomycetes</taxon>
        <taxon>Micrococcales</taxon>
        <taxon>Microbacteriaceae</taxon>
        <taxon>Cryobacterium</taxon>
    </lineage>
</organism>
<evidence type="ECO:0000259" key="4">
    <source>
        <dbReference type="PROSITE" id="PS51762"/>
    </source>
</evidence>
<feature type="transmembrane region" description="Helical" evidence="3">
    <location>
        <begin position="27"/>
        <end position="49"/>
    </location>
</feature>
<dbReference type="Pfam" id="PF00722">
    <property type="entry name" value="Glyco_hydro_16"/>
    <property type="match status" value="1"/>
</dbReference>
<feature type="region of interest" description="Disordered" evidence="2">
    <location>
        <begin position="1"/>
        <end position="20"/>
    </location>
</feature>
<keyword evidence="3" id="KW-0812">Transmembrane</keyword>
<dbReference type="InterPro" id="IPR000757">
    <property type="entry name" value="Beta-glucanase-like"/>
</dbReference>
<feature type="domain" description="GH16" evidence="4">
    <location>
        <begin position="53"/>
        <end position="304"/>
    </location>
</feature>
<reference evidence="5 6" key="1">
    <citation type="submission" date="2019-03" db="EMBL/GenBank/DDBJ databases">
        <title>Genomics of glacier-inhabiting Cryobacterium strains.</title>
        <authorList>
            <person name="Liu Q."/>
            <person name="Xin Y.-H."/>
        </authorList>
    </citation>
    <scope>NUCLEOTIDE SEQUENCE [LARGE SCALE GENOMIC DNA]</scope>
    <source>
        <strain evidence="5 6">MDB2-B</strain>
    </source>
</reference>
<comment type="similarity">
    <text evidence="1">Belongs to the glycosyl hydrolase 16 family.</text>
</comment>
<evidence type="ECO:0000256" key="3">
    <source>
        <dbReference type="SAM" id="Phobius"/>
    </source>
</evidence>
<accession>A0ABY2I906</accession>